<accession>A0AAN8MQQ9</accession>
<keyword evidence="3" id="KW-1185">Reference proteome</keyword>
<dbReference type="EMBL" id="JAVHNR010000004">
    <property type="protein sequence ID" value="KAK6344825.1"/>
    <property type="molecule type" value="Genomic_DNA"/>
</dbReference>
<evidence type="ECO:0000313" key="3">
    <source>
        <dbReference type="Proteomes" id="UP001313282"/>
    </source>
</evidence>
<gene>
    <name evidence="2" type="ORF">TWF718_006778</name>
</gene>
<feature type="region of interest" description="Disordered" evidence="1">
    <location>
        <begin position="100"/>
        <end position="146"/>
    </location>
</feature>
<protein>
    <submittedName>
        <fullName evidence="2">Uncharacterized protein</fullName>
    </submittedName>
</protein>
<sequence length="146" mass="15430">MVRLPPRFYYGTKDFCLSMTMPSAQPLPGRDGDLAQDITHTVADPSSGSTTTSGCPSLGTNSCPTGGSCSGTTIHHSLGFNPAQSSQGPLVPDKAMAQDVTCPILDQDRPQLDKEVPPNEDSSDGEDLFDVAQAQPLQPPSQTYPH</sequence>
<feature type="compositionally biased region" description="Basic and acidic residues" evidence="1">
    <location>
        <begin position="106"/>
        <end position="117"/>
    </location>
</feature>
<organism evidence="2 3">
    <name type="scientific">Orbilia javanica</name>
    <dbReference type="NCBI Taxonomy" id="47235"/>
    <lineage>
        <taxon>Eukaryota</taxon>
        <taxon>Fungi</taxon>
        <taxon>Dikarya</taxon>
        <taxon>Ascomycota</taxon>
        <taxon>Pezizomycotina</taxon>
        <taxon>Orbiliomycetes</taxon>
        <taxon>Orbiliales</taxon>
        <taxon>Orbiliaceae</taxon>
        <taxon>Orbilia</taxon>
    </lineage>
</organism>
<dbReference type="Proteomes" id="UP001313282">
    <property type="component" value="Unassembled WGS sequence"/>
</dbReference>
<evidence type="ECO:0000313" key="2">
    <source>
        <dbReference type="EMBL" id="KAK6344825.1"/>
    </source>
</evidence>
<name>A0AAN8MQQ9_9PEZI</name>
<proteinExistence type="predicted"/>
<evidence type="ECO:0000256" key="1">
    <source>
        <dbReference type="SAM" id="MobiDB-lite"/>
    </source>
</evidence>
<reference evidence="2 3" key="1">
    <citation type="submission" date="2019-10" db="EMBL/GenBank/DDBJ databases">
        <authorList>
            <person name="Palmer J.M."/>
        </authorList>
    </citation>
    <scope>NUCLEOTIDE SEQUENCE [LARGE SCALE GENOMIC DNA]</scope>
    <source>
        <strain evidence="2 3">TWF718</strain>
    </source>
</reference>
<dbReference type="AlphaFoldDB" id="A0AAN8MQQ9"/>
<comment type="caution">
    <text evidence="2">The sequence shown here is derived from an EMBL/GenBank/DDBJ whole genome shotgun (WGS) entry which is preliminary data.</text>
</comment>